<proteinExistence type="predicted"/>
<dbReference type="AlphaFoldDB" id="A0A3R9IMC4"/>
<organism evidence="1 2">
    <name type="scientific">Streptococcus mitis</name>
    <dbReference type="NCBI Taxonomy" id="28037"/>
    <lineage>
        <taxon>Bacteria</taxon>
        <taxon>Bacillati</taxon>
        <taxon>Bacillota</taxon>
        <taxon>Bacilli</taxon>
        <taxon>Lactobacillales</taxon>
        <taxon>Streptococcaceae</taxon>
        <taxon>Streptococcus</taxon>
        <taxon>Streptococcus mitis group</taxon>
    </lineage>
</organism>
<protein>
    <submittedName>
        <fullName evidence="1">Uncharacterized protein</fullName>
    </submittedName>
</protein>
<reference evidence="1 2" key="1">
    <citation type="submission" date="2018-11" db="EMBL/GenBank/DDBJ databases">
        <title>Species Designations Belie Phenotypic and Genotypic Heterogeneity in Oral Streptococci.</title>
        <authorList>
            <person name="Velsko I."/>
        </authorList>
    </citation>
    <scope>NUCLEOTIDE SEQUENCE [LARGE SCALE GENOMIC DNA]</scope>
    <source>
        <strain evidence="1 2">BCC15</strain>
    </source>
</reference>
<dbReference type="EMBL" id="RJNH01000013">
    <property type="protein sequence ID" value="RSI59568.1"/>
    <property type="molecule type" value="Genomic_DNA"/>
</dbReference>
<evidence type="ECO:0000313" key="1">
    <source>
        <dbReference type="EMBL" id="RSI59568.1"/>
    </source>
</evidence>
<gene>
    <name evidence="1" type="ORF">D8865_08845</name>
</gene>
<name>A0A3R9IMC4_STRMT</name>
<accession>A0A3R9IMC4</accession>
<comment type="caution">
    <text evidence="1">The sequence shown here is derived from an EMBL/GenBank/DDBJ whole genome shotgun (WGS) entry which is preliminary data.</text>
</comment>
<sequence>MKKIRVTLKNPNDVDLVLCRNIGDNFVSKRRNDALYFEWSYKTLDKDWYKTFFTEEEIIEGGFEWTLNSPGVKIKEIDEGLGYRVNVEKDDKIIFFECFGDKFPIHEKEWKEYKDLFQEDYFRFVLQRDIGLLTIYDAEYEQTILWRSGCYPFSSLHDIYTYLNEWQNPFATFIYGDSILEDSFGKDENGNTTNFYLEEIREKFNRAYEFYLLNNKSESEKGELEEKEIQNG</sequence>
<dbReference type="Proteomes" id="UP000278653">
    <property type="component" value="Unassembled WGS sequence"/>
</dbReference>
<evidence type="ECO:0000313" key="2">
    <source>
        <dbReference type="Proteomes" id="UP000278653"/>
    </source>
</evidence>